<dbReference type="Pfam" id="PF01642">
    <property type="entry name" value="MM_CoA_mutase"/>
    <property type="match status" value="1"/>
</dbReference>
<name>A0ABQ3LRK0_9SPHN</name>
<keyword evidence="4" id="KW-1185">Reference proteome</keyword>
<dbReference type="InterPro" id="IPR006099">
    <property type="entry name" value="MeMalonylCoA_mutase_a/b_cat"/>
</dbReference>
<reference evidence="4" key="1">
    <citation type="journal article" date="2019" name="Int. J. Syst. Evol. Microbiol.">
        <title>The Global Catalogue of Microorganisms (GCM) 10K type strain sequencing project: providing services to taxonomists for standard genome sequencing and annotation.</title>
        <authorList>
            <consortium name="The Broad Institute Genomics Platform"/>
            <consortium name="The Broad Institute Genome Sequencing Center for Infectious Disease"/>
            <person name="Wu L."/>
            <person name="Ma J."/>
        </authorList>
    </citation>
    <scope>NUCLEOTIDE SEQUENCE [LARGE SCALE GENOMIC DNA]</scope>
    <source>
        <strain evidence="4">CGMCC 1.8957</strain>
    </source>
</reference>
<gene>
    <name evidence="3" type="ORF">GCM10008023_35770</name>
</gene>
<keyword evidence="1" id="KW-0413">Isomerase</keyword>
<evidence type="ECO:0000256" key="1">
    <source>
        <dbReference type="ARBA" id="ARBA00023235"/>
    </source>
</evidence>
<accession>A0ABQ3LRK0</accession>
<dbReference type="PANTHER" id="PTHR48101:SF1">
    <property type="entry name" value="METHYLMALONYL-COA MUTASE, LARGE SUBUNIT"/>
    <property type="match status" value="1"/>
</dbReference>
<dbReference type="NCBIfam" id="TIGR00641">
    <property type="entry name" value="acid_CoA_mut_N"/>
    <property type="match status" value="1"/>
</dbReference>
<dbReference type="RefSeq" id="WP_189677384.1">
    <property type="nucleotide sequence ID" value="NZ_BNAQ01000006.1"/>
</dbReference>
<dbReference type="SUPFAM" id="SSF51703">
    <property type="entry name" value="Cobalamin (vitamin B12)-dependent enzymes"/>
    <property type="match status" value="1"/>
</dbReference>
<dbReference type="Gene3D" id="3.20.20.240">
    <property type="entry name" value="Methylmalonyl-CoA mutase"/>
    <property type="match status" value="1"/>
</dbReference>
<dbReference type="PANTHER" id="PTHR48101">
    <property type="entry name" value="METHYLMALONYL-COA MUTASE, MITOCHONDRIAL-RELATED"/>
    <property type="match status" value="1"/>
</dbReference>
<proteinExistence type="predicted"/>
<evidence type="ECO:0000313" key="4">
    <source>
        <dbReference type="Proteomes" id="UP000652430"/>
    </source>
</evidence>
<sequence length="558" mass="61417">MATKSIEADTGPYAKWQRVVADRYTDRSFVARNRSGVEVDPVYSGLDRDGGEAEMPGQYPYTRGIYPIHYQYQPWMDLQIIGFGLPSQTRERMDLLLQEGGSKGYFGREAYNFIFDMPTSMGYDPDYPGVRGSIGDCGISVCKARDYEVLLDGKDLEKTTVSMVLNAGSPGMLGLYLAAAKRRGFAFDKLGGNVTNYIWDFFGHSGGTNFSPKGSYRLIADIAAYCAKHVPLWNTLTISEHNICEAGATNVQAVAYSIAAIIAVNEECVKLGIALDDVVPRFGFHVRYGENFFEEIAKTRALRRVYAKVNRERFGCKKSSALQARIHAQTAGSLLTVQQPLNNLVRNAYGALSAILSGVNGMTINAYDEALGLPTEEAVTLSLRTSQIIAEETGAVHVSDPMGGSYYVEALTDDIERKVFEIIADIDDRGGLVACIESGWIKQQVSAAAYNWRQEVESGARTMVGVNKYVTDEPEQFKVFQPDPEAARLAIEDLERHRRERDDVRCTAALAALRHAAERVRDGHDIGSVMASLVEAADADATLGEMQAVLHDVFGRNK</sequence>
<dbReference type="EMBL" id="BNAQ01000006">
    <property type="protein sequence ID" value="GHH24040.1"/>
    <property type="molecule type" value="Genomic_DNA"/>
</dbReference>
<organism evidence="3 4">
    <name type="scientific">Sphingomonas glacialis</name>
    <dbReference type="NCBI Taxonomy" id="658225"/>
    <lineage>
        <taxon>Bacteria</taxon>
        <taxon>Pseudomonadati</taxon>
        <taxon>Pseudomonadota</taxon>
        <taxon>Alphaproteobacteria</taxon>
        <taxon>Sphingomonadales</taxon>
        <taxon>Sphingomonadaceae</taxon>
        <taxon>Sphingomonas</taxon>
    </lineage>
</organism>
<evidence type="ECO:0000313" key="3">
    <source>
        <dbReference type="EMBL" id="GHH24040.1"/>
    </source>
</evidence>
<dbReference type="Proteomes" id="UP000652430">
    <property type="component" value="Unassembled WGS sequence"/>
</dbReference>
<comment type="caution">
    <text evidence="3">The sequence shown here is derived from an EMBL/GenBank/DDBJ whole genome shotgun (WGS) entry which is preliminary data.</text>
</comment>
<evidence type="ECO:0000259" key="2">
    <source>
        <dbReference type="Pfam" id="PF01642"/>
    </source>
</evidence>
<protein>
    <submittedName>
        <fullName evidence="3">Methylmalonyl-CoA mutase</fullName>
    </submittedName>
</protein>
<dbReference type="InterPro" id="IPR006098">
    <property type="entry name" value="MMCoA_mutase_a_cat"/>
</dbReference>
<dbReference type="InterPro" id="IPR016176">
    <property type="entry name" value="Cbl-dep_enz_cat"/>
</dbReference>
<feature type="domain" description="Methylmalonyl-CoA mutase alpha/beta chain catalytic" evidence="2">
    <location>
        <begin position="33"/>
        <end position="556"/>
    </location>
</feature>